<dbReference type="AlphaFoldDB" id="A0A1H2JUS8"/>
<keyword evidence="2" id="KW-0812">Transmembrane</keyword>
<gene>
    <name evidence="5" type="ORF">SAMN04488548_1342539</name>
</gene>
<evidence type="ECO:0000256" key="2">
    <source>
        <dbReference type="SAM" id="Phobius"/>
    </source>
</evidence>
<feature type="compositionally biased region" description="Low complexity" evidence="1">
    <location>
        <begin position="1"/>
        <end position="14"/>
    </location>
</feature>
<evidence type="ECO:0000259" key="4">
    <source>
        <dbReference type="Pfam" id="PF11887"/>
    </source>
</evidence>
<feature type="domain" description="Mce/MlaD" evidence="3">
    <location>
        <begin position="64"/>
        <end position="137"/>
    </location>
</feature>
<dbReference type="PANTHER" id="PTHR33371">
    <property type="entry name" value="INTERMEMBRANE PHOSPHOLIPID TRANSPORT SYSTEM BINDING PROTEIN MLAD-RELATED"/>
    <property type="match status" value="1"/>
</dbReference>
<dbReference type="InterPro" id="IPR005693">
    <property type="entry name" value="Mce"/>
</dbReference>
<accession>A0A1H2JUS8</accession>
<dbReference type="Pfam" id="PF11887">
    <property type="entry name" value="Mce4_CUP1"/>
    <property type="match status" value="1"/>
</dbReference>
<evidence type="ECO:0000259" key="3">
    <source>
        <dbReference type="Pfam" id="PF02470"/>
    </source>
</evidence>
<feature type="domain" description="Mammalian cell entry C-terminal" evidence="4">
    <location>
        <begin position="169"/>
        <end position="326"/>
    </location>
</feature>
<dbReference type="PRINTS" id="PR01782">
    <property type="entry name" value="MCEVIRFACTOR"/>
</dbReference>
<dbReference type="EMBL" id="FNLM01000034">
    <property type="protein sequence ID" value="SDU60239.1"/>
    <property type="molecule type" value="Genomic_DNA"/>
</dbReference>
<proteinExistence type="predicted"/>
<reference evidence="5 6" key="1">
    <citation type="submission" date="2016-10" db="EMBL/GenBank/DDBJ databases">
        <authorList>
            <person name="de Groot N.N."/>
        </authorList>
    </citation>
    <scope>NUCLEOTIDE SEQUENCE [LARGE SCALE GENOMIC DNA]</scope>
    <source>
        <strain evidence="5 6">DSM 44215</strain>
    </source>
</reference>
<evidence type="ECO:0000313" key="5">
    <source>
        <dbReference type="EMBL" id="SDU60239.1"/>
    </source>
</evidence>
<dbReference type="STRING" id="158898.SAMN04488548_1342539"/>
<feature type="region of interest" description="Disordered" evidence="1">
    <location>
        <begin position="1"/>
        <end position="30"/>
    </location>
</feature>
<name>A0A1H2JUS8_9ACTN</name>
<dbReference type="Pfam" id="PF02470">
    <property type="entry name" value="MlaD"/>
    <property type="match status" value="1"/>
</dbReference>
<dbReference type="OrthoDB" id="5241191at2"/>
<feature type="region of interest" description="Disordered" evidence="1">
    <location>
        <begin position="339"/>
        <end position="363"/>
    </location>
</feature>
<protein>
    <submittedName>
        <fullName evidence="5">Phospholipid/cholesterol/gamma-HCH transport system substrate-binding protein</fullName>
    </submittedName>
</protein>
<keyword evidence="2" id="KW-1133">Transmembrane helix</keyword>
<dbReference type="Proteomes" id="UP000183180">
    <property type="component" value="Unassembled WGS sequence"/>
</dbReference>
<keyword evidence="2" id="KW-0472">Membrane</keyword>
<feature type="compositionally biased region" description="Polar residues" evidence="1">
    <location>
        <begin position="341"/>
        <end position="363"/>
    </location>
</feature>
<feature type="transmembrane region" description="Helical" evidence="2">
    <location>
        <begin position="35"/>
        <end position="55"/>
    </location>
</feature>
<dbReference type="GO" id="GO:0005576">
    <property type="term" value="C:extracellular region"/>
    <property type="evidence" value="ECO:0007669"/>
    <property type="project" value="TreeGrafter"/>
</dbReference>
<dbReference type="RefSeq" id="WP_074852978.1">
    <property type="nucleotide sequence ID" value="NZ_FNLM01000034.1"/>
</dbReference>
<organism evidence="5 6">
    <name type="scientific">Gordonia westfalica</name>
    <dbReference type="NCBI Taxonomy" id="158898"/>
    <lineage>
        <taxon>Bacteria</taxon>
        <taxon>Bacillati</taxon>
        <taxon>Actinomycetota</taxon>
        <taxon>Actinomycetes</taxon>
        <taxon>Mycobacteriales</taxon>
        <taxon>Gordoniaceae</taxon>
        <taxon>Gordonia</taxon>
    </lineage>
</organism>
<feature type="compositionally biased region" description="Basic residues" evidence="1">
    <location>
        <begin position="20"/>
        <end position="30"/>
    </location>
</feature>
<dbReference type="InterPro" id="IPR003399">
    <property type="entry name" value="Mce/MlaD"/>
</dbReference>
<dbReference type="InterPro" id="IPR024516">
    <property type="entry name" value="Mce_C"/>
</dbReference>
<sequence length="363" mass="38986">MADDNTNADNTNDAGQKPAKAQHPHRRFGGRRSPVSIGAIGILVLMMLGLSAFYLTDVPLLGAGARYTAKFSEAAGLKPGNEVRVAGVKVGEVDDVKLNGDRVDVTFKVENTWIGNQTQASIQIKTILGQKFLSLNPRGSEPADPDVPLTDTVAPYDVIEAFSAATNQIEDFDNDQLAESMRVLSDAFSGTAGTTGPALDGLARLSNTIASRDQEVQKLLAATKDTSRLLADRNEEFVRLIAGAGQLLDELNNRQQAISALLASTTSLGDSLTGIVRDNEEQIGPALDALKGVNELLQRQNQNIRDSIKYMAPFYRLYANVLGNGRWFESSVVNLLPPALPQQNTTRPPNKTLDQNNGGTEAG</sequence>
<dbReference type="NCBIfam" id="TIGR00996">
    <property type="entry name" value="Mtu_fam_mce"/>
    <property type="match status" value="1"/>
</dbReference>
<evidence type="ECO:0000313" key="6">
    <source>
        <dbReference type="Proteomes" id="UP000183180"/>
    </source>
</evidence>
<evidence type="ECO:0000256" key="1">
    <source>
        <dbReference type="SAM" id="MobiDB-lite"/>
    </source>
</evidence>
<dbReference type="PANTHER" id="PTHR33371:SF18">
    <property type="entry name" value="MCE-FAMILY PROTEIN MCE3C"/>
    <property type="match status" value="1"/>
</dbReference>
<dbReference type="InterPro" id="IPR052336">
    <property type="entry name" value="MlaD_Phospholipid_Transporter"/>
</dbReference>